<feature type="compositionally biased region" description="Low complexity" evidence="1">
    <location>
        <begin position="83"/>
        <end position="96"/>
    </location>
</feature>
<dbReference type="RefSeq" id="WP_062799712.1">
    <property type="nucleotide sequence ID" value="NZ_CP014844.1"/>
</dbReference>
<keyword evidence="2" id="KW-0472">Membrane</keyword>
<dbReference type="EMBL" id="CP014844">
    <property type="protein sequence ID" value="AMR78547.1"/>
    <property type="molecule type" value="Genomic_DNA"/>
</dbReference>
<reference evidence="3 4" key="1">
    <citation type="submission" date="2016-03" db="EMBL/GenBank/DDBJ databases">
        <title>Complete genome sequence of a novel chlorpyrifos degrading bacterium, Cupriavidus nantongensis sp. X1.</title>
        <authorList>
            <person name="Fang L."/>
        </authorList>
    </citation>
    <scope>NUCLEOTIDE SEQUENCE [LARGE SCALE GENOMIC DNA]</scope>
    <source>
        <strain evidence="3 4">X1</strain>
    </source>
</reference>
<dbReference type="STRING" id="1796606.A2G96_12800"/>
<evidence type="ECO:0000256" key="2">
    <source>
        <dbReference type="SAM" id="Phobius"/>
    </source>
</evidence>
<evidence type="ECO:0000313" key="4">
    <source>
        <dbReference type="Proteomes" id="UP000075238"/>
    </source>
</evidence>
<evidence type="ECO:0000313" key="3">
    <source>
        <dbReference type="EMBL" id="AMR78547.1"/>
    </source>
</evidence>
<dbReference type="AlphaFoldDB" id="A0A142JKD5"/>
<sequence length="103" mass="11072">MEPIAQFVTIVSICYLAYQCVAKQYYSPVFIIGSLGPAMWIAQAAFESFDIDVPWIYAWALITSIAAYFAFAAPAKSSQTPNAPQASAEAALAQDAGRQEGKA</sequence>
<organism evidence="3 4">
    <name type="scientific">Cupriavidus nantongensis</name>
    <dbReference type="NCBI Taxonomy" id="1796606"/>
    <lineage>
        <taxon>Bacteria</taxon>
        <taxon>Pseudomonadati</taxon>
        <taxon>Pseudomonadota</taxon>
        <taxon>Betaproteobacteria</taxon>
        <taxon>Burkholderiales</taxon>
        <taxon>Burkholderiaceae</taxon>
        <taxon>Cupriavidus</taxon>
    </lineage>
</organism>
<evidence type="ECO:0000256" key="1">
    <source>
        <dbReference type="SAM" id="MobiDB-lite"/>
    </source>
</evidence>
<gene>
    <name evidence="3" type="ORF">A2G96_12800</name>
</gene>
<feature type="transmembrane region" description="Helical" evidence="2">
    <location>
        <begin position="55"/>
        <end position="73"/>
    </location>
</feature>
<feature type="transmembrane region" description="Helical" evidence="2">
    <location>
        <begin position="25"/>
        <end position="43"/>
    </location>
</feature>
<keyword evidence="4" id="KW-1185">Reference proteome</keyword>
<proteinExistence type="predicted"/>
<protein>
    <submittedName>
        <fullName evidence="3">Uncharacterized protein</fullName>
    </submittedName>
</protein>
<accession>A0A142JKD5</accession>
<dbReference type="KEGG" id="cnan:A2G96_12800"/>
<name>A0A142JKD5_9BURK</name>
<keyword evidence="2" id="KW-0812">Transmembrane</keyword>
<feature type="region of interest" description="Disordered" evidence="1">
    <location>
        <begin position="77"/>
        <end position="103"/>
    </location>
</feature>
<keyword evidence="2" id="KW-1133">Transmembrane helix</keyword>
<dbReference type="Proteomes" id="UP000075238">
    <property type="component" value="Chromosome 1"/>
</dbReference>